<sequence>MEPNLAPRVCLRLQDAALGLSGSSSKIITSVLLSFSFFPAQHSYEHSTAAAGWMIRRNLRIDAK</sequence>
<dbReference type="EMBL" id="PYWC01000097">
    <property type="protein sequence ID" value="PWW72666.1"/>
    <property type="molecule type" value="Genomic_DNA"/>
</dbReference>
<dbReference type="OrthoDB" id="10487791at2759"/>
<dbReference type="AlphaFoldDB" id="A0A317SGW8"/>
<reference evidence="1 2" key="1">
    <citation type="submission" date="2018-03" db="EMBL/GenBank/DDBJ databases">
        <title>Genomes of Pezizomycetes fungi and the evolution of truffles.</title>
        <authorList>
            <person name="Murat C."/>
            <person name="Payen T."/>
            <person name="Noel B."/>
            <person name="Kuo A."/>
            <person name="Martin F.M."/>
        </authorList>
    </citation>
    <scope>NUCLEOTIDE SEQUENCE [LARGE SCALE GENOMIC DNA]</scope>
    <source>
        <strain evidence="1">091103-1</strain>
    </source>
</reference>
<proteinExistence type="predicted"/>
<gene>
    <name evidence="1" type="ORF">C7212DRAFT_226105</name>
</gene>
<comment type="caution">
    <text evidence="1">The sequence shown here is derived from an EMBL/GenBank/DDBJ whole genome shotgun (WGS) entry which is preliminary data.</text>
</comment>
<evidence type="ECO:0000313" key="1">
    <source>
        <dbReference type="EMBL" id="PWW72666.1"/>
    </source>
</evidence>
<name>A0A317SGW8_9PEZI</name>
<dbReference type="Proteomes" id="UP000246991">
    <property type="component" value="Unassembled WGS sequence"/>
</dbReference>
<protein>
    <submittedName>
        <fullName evidence="1">Uncharacterized protein</fullName>
    </submittedName>
</protein>
<keyword evidence="2" id="KW-1185">Reference proteome</keyword>
<evidence type="ECO:0000313" key="2">
    <source>
        <dbReference type="Proteomes" id="UP000246991"/>
    </source>
</evidence>
<organism evidence="1 2">
    <name type="scientific">Tuber magnatum</name>
    <name type="common">white Piedmont truffle</name>
    <dbReference type="NCBI Taxonomy" id="42249"/>
    <lineage>
        <taxon>Eukaryota</taxon>
        <taxon>Fungi</taxon>
        <taxon>Dikarya</taxon>
        <taxon>Ascomycota</taxon>
        <taxon>Pezizomycotina</taxon>
        <taxon>Pezizomycetes</taxon>
        <taxon>Pezizales</taxon>
        <taxon>Tuberaceae</taxon>
        <taxon>Tuber</taxon>
    </lineage>
</organism>
<accession>A0A317SGW8</accession>